<protein>
    <submittedName>
        <fullName evidence="1">Uncharacterized protein</fullName>
    </submittedName>
</protein>
<dbReference type="InterPro" id="IPR036188">
    <property type="entry name" value="FAD/NAD-bd_sf"/>
</dbReference>
<organism evidence="1 2">
    <name type="scientific">Effusibacillus dendaii</name>
    <dbReference type="NCBI Taxonomy" id="2743772"/>
    <lineage>
        <taxon>Bacteria</taxon>
        <taxon>Bacillati</taxon>
        <taxon>Bacillota</taxon>
        <taxon>Bacilli</taxon>
        <taxon>Bacillales</taxon>
        <taxon>Alicyclobacillaceae</taxon>
        <taxon>Effusibacillus</taxon>
    </lineage>
</organism>
<gene>
    <name evidence="1" type="ORF">skT53_32550</name>
</gene>
<reference evidence="1 2" key="1">
    <citation type="submission" date="2020-08" db="EMBL/GenBank/DDBJ databases">
        <title>Complete Genome Sequence of Effusibacillus dendaii Strain skT53, Isolated from Farmland soil.</title>
        <authorList>
            <person name="Konishi T."/>
            <person name="Kawasaki H."/>
        </authorList>
    </citation>
    <scope>NUCLEOTIDE SEQUENCE [LARGE SCALE GENOMIC DNA]</scope>
    <source>
        <strain evidence="2">skT53</strain>
    </source>
</reference>
<keyword evidence="2" id="KW-1185">Reference proteome</keyword>
<sequence>MGDKQTIVVIGGVVAGASAAAKARREDEQAAIHTKKGTMYPLQTVACLITWVMKSPKN</sequence>
<proteinExistence type="predicted"/>
<evidence type="ECO:0000313" key="2">
    <source>
        <dbReference type="Proteomes" id="UP000593802"/>
    </source>
</evidence>
<dbReference type="RefSeq" id="WP_200758905.1">
    <property type="nucleotide sequence ID" value="NZ_AP023366.1"/>
</dbReference>
<name>A0A7I8DI01_9BACL</name>
<evidence type="ECO:0000313" key="1">
    <source>
        <dbReference type="EMBL" id="BCJ88270.1"/>
    </source>
</evidence>
<dbReference type="AlphaFoldDB" id="A0A7I8DI01"/>
<dbReference type="KEGG" id="eff:skT53_32550"/>
<dbReference type="Gene3D" id="3.50.50.60">
    <property type="entry name" value="FAD/NAD(P)-binding domain"/>
    <property type="match status" value="1"/>
</dbReference>
<dbReference type="Proteomes" id="UP000593802">
    <property type="component" value="Chromosome"/>
</dbReference>
<accession>A0A7I8DI01</accession>
<dbReference type="EMBL" id="AP023366">
    <property type="protein sequence ID" value="BCJ88270.1"/>
    <property type="molecule type" value="Genomic_DNA"/>
</dbReference>